<reference evidence="9" key="1">
    <citation type="submission" date="2023-08" db="EMBL/GenBank/DDBJ databases">
        <title>Pelteobagrus vachellii genome.</title>
        <authorList>
            <person name="Liu H."/>
        </authorList>
    </citation>
    <scope>NUCLEOTIDE SEQUENCE</scope>
    <source>
        <strain evidence="9">PRFRI_2022a</strain>
        <tissue evidence="9">Muscle</tissue>
    </source>
</reference>
<gene>
    <name evidence="9" type="ORF">Q7C36_007950</name>
</gene>
<dbReference type="PANTHER" id="PTHR10271">
    <property type="entry name" value="INTERFERON-INDUCED PROTEIN WITH TETRATRICOPEPTIDE REPEATS"/>
    <property type="match status" value="1"/>
</dbReference>
<dbReference type="Gene3D" id="3.40.50.150">
    <property type="entry name" value="Vaccinia Virus protein VP39"/>
    <property type="match status" value="1"/>
</dbReference>
<dbReference type="GO" id="GO:0008171">
    <property type="term" value="F:O-methyltransferase activity"/>
    <property type="evidence" value="ECO:0007669"/>
    <property type="project" value="InterPro"/>
</dbReference>
<dbReference type="EMBL" id="JAVHJS010000007">
    <property type="protein sequence ID" value="KAK2852749.1"/>
    <property type="molecule type" value="Genomic_DNA"/>
</dbReference>
<name>A0AA88SW83_TACVA</name>
<keyword evidence="3" id="KW-0949">S-adenosyl-L-methionine</keyword>
<protein>
    <submittedName>
        <fullName evidence="9">Uncharacterized protein</fullName>
    </submittedName>
</protein>
<evidence type="ECO:0000313" key="10">
    <source>
        <dbReference type="Proteomes" id="UP001187315"/>
    </source>
</evidence>
<dbReference type="Pfam" id="PF01596">
    <property type="entry name" value="Methyltransf_3"/>
    <property type="match status" value="1"/>
</dbReference>
<dbReference type="FunFam" id="1.25.40.10:FF:000032">
    <property type="entry name" value="Interferon-induced protein with tetratricopeptide repeats 5"/>
    <property type="match status" value="1"/>
</dbReference>
<dbReference type="SUPFAM" id="SSF53335">
    <property type="entry name" value="S-adenosyl-L-methionine-dependent methyltransferases"/>
    <property type="match status" value="1"/>
</dbReference>
<feature type="chain" id="PRO_5041667616" evidence="8">
    <location>
        <begin position="19"/>
        <end position="698"/>
    </location>
</feature>
<comment type="caution">
    <text evidence="9">The sequence shown here is derived from an EMBL/GenBank/DDBJ whole genome shotgun (WGS) entry which is preliminary data.</text>
</comment>
<dbReference type="InterPro" id="IPR029063">
    <property type="entry name" value="SAM-dependent_MTases_sf"/>
</dbReference>
<comment type="similarity">
    <text evidence="7">Belongs to the IFIT family.</text>
</comment>
<feature type="signal peptide" evidence="8">
    <location>
        <begin position="1"/>
        <end position="18"/>
    </location>
</feature>
<dbReference type="CDD" id="cd02440">
    <property type="entry name" value="AdoMet_MTases"/>
    <property type="match status" value="1"/>
</dbReference>
<dbReference type="PANTHER" id="PTHR10271:SF25">
    <property type="entry name" value="INTERFERON-INDUCED PROTEIN WITH TETRATRICOPEPTIDE REPEATS 8"/>
    <property type="match status" value="1"/>
</dbReference>
<keyword evidence="4" id="KW-0677">Repeat</keyword>
<evidence type="ECO:0000256" key="3">
    <source>
        <dbReference type="ARBA" id="ARBA00022691"/>
    </source>
</evidence>
<dbReference type="GO" id="GO:0032259">
    <property type="term" value="P:methylation"/>
    <property type="evidence" value="ECO:0007669"/>
    <property type="project" value="UniProtKB-KW"/>
</dbReference>
<dbReference type="AlphaFoldDB" id="A0AA88SW83"/>
<dbReference type="PROSITE" id="PS51682">
    <property type="entry name" value="SAM_OMT_I"/>
    <property type="match status" value="1"/>
</dbReference>
<evidence type="ECO:0000313" key="9">
    <source>
        <dbReference type="EMBL" id="KAK2852749.1"/>
    </source>
</evidence>
<organism evidence="9 10">
    <name type="scientific">Tachysurus vachellii</name>
    <name type="common">Darkbarbel catfish</name>
    <name type="synonym">Pelteobagrus vachellii</name>
    <dbReference type="NCBI Taxonomy" id="175792"/>
    <lineage>
        <taxon>Eukaryota</taxon>
        <taxon>Metazoa</taxon>
        <taxon>Chordata</taxon>
        <taxon>Craniata</taxon>
        <taxon>Vertebrata</taxon>
        <taxon>Euteleostomi</taxon>
        <taxon>Actinopterygii</taxon>
        <taxon>Neopterygii</taxon>
        <taxon>Teleostei</taxon>
        <taxon>Ostariophysi</taxon>
        <taxon>Siluriformes</taxon>
        <taxon>Bagridae</taxon>
        <taxon>Tachysurus</taxon>
    </lineage>
</organism>
<evidence type="ECO:0000256" key="2">
    <source>
        <dbReference type="ARBA" id="ARBA00022679"/>
    </source>
</evidence>
<dbReference type="InterPro" id="IPR011990">
    <property type="entry name" value="TPR-like_helical_dom_sf"/>
</dbReference>
<keyword evidence="8" id="KW-0732">Signal</keyword>
<keyword evidence="1" id="KW-0489">Methyltransferase</keyword>
<keyword evidence="10" id="KW-1185">Reference proteome</keyword>
<dbReference type="InterPro" id="IPR002935">
    <property type="entry name" value="SAM_O-MeTrfase"/>
</dbReference>
<proteinExistence type="inferred from homology"/>
<dbReference type="GO" id="GO:0051607">
    <property type="term" value="P:defense response to virus"/>
    <property type="evidence" value="ECO:0007669"/>
    <property type="project" value="TreeGrafter"/>
</dbReference>
<dbReference type="SUPFAM" id="SSF48452">
    <property type="entry name" value="TPR-like"/>
    <property type="match status" value="2"/>
</dbReference>
<evidence type="ECO:0000256" key="5">
    <source>
        <dbReference type="ARBA" id="ARBA00022803"/>
    </source>
</evidence>
<comment type="similarity">
    <text evidence="6">Belongs to the class I-like SAM-binding methyltransferase superfamily. Cation-dependent O-methyltransferase family.</text>
</comment>
<evidence type="ECO:0000256" key="4">
    <source>
        <dbReference type="ARBA" id="ARBA00022737"/>
    </source>
</evidence>
<sequence>MISKIIFSVLFYVALSGAGTLSFIGKSHKGDNPLLNYVVNNSLRAHPVLAKLQLRTMEDSWNSMMVSPEQAQFMANLIKLIKGNKTIEVGMYTGYNTLSMALAIPEDGRVVACEINDDYVQIAKPYFKEAGVEKKIDIQHQIALKTLDELLEAGEAETYDFVFIDADKKNYDNYYEKSLQLIRKGGIIAIDNVLWGGKVINPDKDDVTSQTIDQLNKKLHKDQRVDLSMLTKVKLKSNPWLYVNNYSRDIVREAFKHPAVQSIKQNMSEEELQKLECHFTWDLQKEDADLNYLEIKFTESLSILTDHGRKFRQRELNFCAYIYHLQGFDDKARECLEKAKEVRNDNSYNIVTYGNLAWLHHHMADDTMANVYLEKLAQISGAFPAPEKELLHEVLSEKAWSFLSFNKKHYIKAKEIFHEALQKEPEDKEWNTGYAFALFHLEGLEIREDRRVPFEESPAVKQLKRALKLDPDNAMIHVFMGLKCYKNKRNAEAWEHMKHAIDMAPYDLSVVLSVAKFMKKEQCYDMALGVLKKMLEKAPDSSRLHHEIANNYRWKAMQMGDTHNPVLLSHCIHHLEEGARLNPHFVYPQIELALRYSEVGNYAKAKQKFQELFARPNLQPADLQAWHRIYGDFNMYRLGSEATAVKHYKEGMALQKVSTEWRICKNRLQKVISNTRKDVYQIREFMNSLRENSLHNEK</sequence>
<evidence type="ECO:0000256" key="8">
    <source>
        <dbReference type="SAM" id="SignalP"/>
    </source>
</evidence>
<dbReference type="Proteomes" id="UP001187315">
    <property type="component" value="Unassembled WGS sequence"/>
</dbReference>
<dbReference type="GO" id="GO:0005829">
    <property type="term" value="C:cytosol"/>
    <property type="evidence" value="ECO:0007669"/>
    <property type="project" value="TreeGrafter"/>
</dbReference>
<keyword evidence="5" id="KW-0802">TPR repeat</keyword>
<dbReference type="Gene3D" id="1.25.40.10">
    <property type="entry name" value="Tetratricopeptide repeat domain"/>
    <property type="match status" value="3"/>
</dbReference>
<evidence type="ECO:0000256" key="1">
    <source>
        <dbReference type="ARBA" id="ARBA00022603"/>
    </source>
</evidence>
<accession>A0AA88SW83</accession>
<evidence type="ECO:0000256" key="7">
    <source>
        <dbReference type="ARBA" id="ARBA00038336"/>
    </source>
</evidence>
<keyword evidence="2" id="KW-0808">Transferase</keyword>
<evidence type="ECO:0000256" key="6">
    <source>
        <dbReference type="ARBA" id="ARBA00023453"/>
    </source>
</evidence>